<evidence type="ECO:0000313" key="11">
    <source>
        <dbReference type="Proteomes" id="UP000002943"/>
    </source>
</evidence>
<feature type="transmembrane region" description="Helical" evidence="9">
    <location>
        <begin position="388"/>
        <end position="407"/>
    </location>
</feature>
<evidence type="ECO:0000313" key="10">
    <source>
        <dbReference type="EMBL" id="EFP97784.1"/>
    </source>
</evidence>
<feature type="transmembrane region" description="Helical" evidence="9">
    <location>
        <begin position="413"/>
        <end position="432"/>
    </location>
</feature>
<comment type="subcellular location">
    <subcellularLocation>
        <location evidence="1">Cell inner membrane</location>
        <topology evidence="1">Multi-pass membrane protein</topology>
    </subcellularLocation>
</comment>
<evidence type="ECO:0000256" key="3">
    <source>
        <dbReference type="ARBA" id="ARBA00022448"/>
    </source>
</evidence>
<dbReference type="PANTHER" id="PTHR43823">
    <property type="entry name" value="SPORULATION PROTEIN YKVU"/>
    <property type="match status" value="1"/>
</dbReference>
<evidence type="ECO:0000256" key="2">
    <source>
        <dbReference type="ARBA" id="ARBA00013489"/>
    </source>
</evidence>
<feature type="transmembrane region" description="Helical" evidence="9">
    <location>
        <begin position="134"/>
        <end position="155"/>
    </location>
</feature>
<comment type="caution">
    <text evidence="10">The sequence shown here is derived from an EMBL/GenBank/DDBJ whole genome shotgun (WGS) entry which is preliminary data.</text>
</comment>
<evidence type="ECO:0000256" key="5">
    <source>
        <dbReference type="ARBA" id="ARBA00022692"/>
    </source>
</evidence>
<evidence type="ECO:0000256" key="1">
    <source>
        <dbReference type="ARBA" id="ARBA00004429"/>
    </source>
</evidence>
<dbReference type="STRING" id="796620.VIBC2010_00774"/>
<feature type="transmembrane region" description="Helical" evidence="9">
    <location>
        <begin position="49"/>
        <end position="74"/>
    </location>
</feature>
<gene>
    <name evidence="10" type="ORF">VIBC2010_00774</name>
</gene>
<evidence type="ECO:0000256" key="9">
    <source>
        <dbReference type="SAM" id="Phobius"/>
    </source>
</evidence>
<dbReference type="eggNOG" id="COG0534">
    <property type="taxonomic scope" value="Bacteria"/>
</dbReference>
<dbReference type="InterPro" id="IPR048279">
    <property type="entry name" value="MdtK-like"/>
</dbReference>
<feature type="transmembrane region" description="Helical" evidence="9">
    <location>
        <begin position="280"/>
        <end position="302"/>
    </location>
</feature>
<evidence type="ECO:0000256" key="6">
    <source>
        <dbReference type="ARBA" id="ARBA00022989"/>
    </source>
</evidence>
<reference evidence="10 11" key="1">
    <citation type="journal article" date="2012" name="Int. J. Syst. Evol. Microbiol.">
        <title>Vibrio caribbeanicus sp. nov., isolated from the marine sponge Scleritoderma cyanea.</title>
        <authorList>
            <person name="Hoffmann M."/>
            <person name="Monday S.R."/>
            <person name="Allard M.W."/>
            <person name="Strain E.A."/>
            <person name="Whittaker P."/>
            <person name="Naum M."/>
            <person name="McCarthy P.J."/>
            <person name="Lopez J.V."/>
            <person name="Fischer M."/>
            <person name="Brown E.W."/>
        </authorList>
    </citation>
    <scope>NUCLEOTIDE SEQUENCE [LARGE SCALE GENOMIC DNA]</scope>
    <source>
        <strain evidence="10 11">ATCC BAA-2122</strain>
    </source>
</reference>
<accession>E3BGH6</accession>
<dbReference type="PANTHER" id="PTHR43823:SF3">
    <property type="entry name" value="MULTIDRUG EXPORT PROTEIN MEPA"/>
    <property type="match status" value="1"/>
</dbReference>
<evidence type="ECO:0000256" key="7">
    <source>
        <dbReference type="ARBA" id="ARBA00023136"/>
    </source>
</evidence>
<dbReference type="InterPro" id="IPR051327">
    <property type="entry name" value="MATE_MepA_subfamily"/>
</dbReference>
<feature type="transmembrane region" description="Helical" evidence="9">
    <location>
        <begin position="314"/>
        <end position="335"/>
    </location>
</feature>
<evidence type="ECO:0000256" key="8">
    <source>
        <dbReference type="ARBA" id="ARBA00030855"/>
    </source>
</evidence>
<dbReference type="PIRSF" id="PIRSF006603">
    <property type="entry name" value="DinF"/>
    <property type="match status" value="1"/>
</dbReference>
<feature type="transmembrane region" description="Helical" evidence="9">
    <location>
        <begin position="242"/>
        <end position="260"/>
    </location>
</feature>
<keyword evidence="7 9" id="KW-0472">Membrane</keyword>
<dbReference type="InterPro" id="IPR002528">
    <property type="entry name" value="MATE_fam"/>
</dbReference>
<keyword evidence="3" id="KW-0813">Transport</keyword>
<feature type="transmembrane region" description="Helical" evidence="9">
    <location>
        <begin position="95"/>
        <end position="114"/>
    </location>
</feature>
<feature type="transmembrane region" description="Helical" evidence="9">
    <location>
        <begin position="355"/>
        <end position="376"/>
    </location>
</feature>
<dbReference type="GO" id="GO:0042910">
    <property type="term" value="F:xenobiotic transmembrane transporter activity"/>
    <property type="evidence" value="ECO:0007669"/>
    <property type="project" value="InterPro"/>
</dbReference>
<dbReference type="GO" id="GO:0015297">
    <property type="term" value="F:antiporter activity"/>
    <property type="evidence" value="ECO:0007669"/>
    <property type="project" value="InterPro"/>
</dbReference>
<dbReference type="Pfam" id="PF01554">
    <property type="entry name" value="MatE"/>
    <property type="match status" value="2"/>
</dbReference>
<organism evidence="10 11">
    <name type="scientific">Vibrio caribbeanicus ATCC BAA-2122</name>
    <dbReference type="NCBI Taxonomy" id="796620"/>
    <lineage>
        <taxon>Bacteria</taxon>
        <taxon>Pseudomonadati</taxon>
        <taxon>Pseudomonadota</taxon>
        <taxon>Gammaproteobacteria</taxon>
        <taxon>Vibrionales</taxon>
        <taxon>Vibrionaceae</taxon>
        <taxon>Vibrio</taxon>
    </lineage>
</organism>
<proteinExistence type="predicted"/>
<dbReference type="Proteomes" id="UP000002943">
    <property type="component" value="Unassembled WGS sequence"/>
</dbReference>
<feature type="transmembrane region" description="Helical" evidence="9">
    <location>
        <begin position="188"/>
        <end position="212"/>
    </location>
</feature>
<keyword evidence="6 9" id="KW-1133">Transmembrane helix</keyword>
<keyword evidence="11" id="KW-1185">Reference proteome</keyword>
<dbReference type="GO" id="GO:0005886">
    <property type="term" value="C:plasma membrane"/>
    <property type="evidence" value="ECO:0007669"/>
    <property type="project" value="UniProtKB-SubCell"/>
</dbReference>
<evidence type="ECO:0000256" key="4">
    <source>
        <dbReference type="ARBA" id="ARBA00022475"/>
    </source>
</evidence>
<dbReference type="OrthoDB" id="9811110at2"/>
<keyword evidence="5 9" id="KW-0812">Transmembrane</keyword>
<sequence length="448" mass="48515">MNLDVIEKRIRSSILKSAIPAIAAMIIMSMVSIVDGFFIGNYLGKSSLAAVNLGLPILYIFLGVGLMTGVGGAIQSIRALGSQEFEQANNGFNQTLASVLISLAGLSLCFSLFLEPLSHLFDVDNTVKTEFLNYYFWMVLAYPFSILNIIYGIFARAEGKPILALNLSLLSLLLNVILNYLFVAVFNAGIAGIAIASIIAVLLCQCFGLAYFKFKSKHFGFARFDFQRLFCANMLKNGSSEFIAQISLCFTIAALNAAIIKVSGVTGVAAMTVVSYTSMIFSMIVIGFNQGVGPLIGLSMGAKRFELAKKLRNTTILYVVGLGAALWLLLSIFHQDYGQLFVDNSDVNALISKGLPIYALAFLFLGFNMTSTNYFTARGKAKQSAFIASLRSLVVLMPCIIVLPSLLGMDGVWLIAPTTELITMLASIYLLVMHDKVALDTVPSTNKA</sequence>
<protein>
    <recommendedName>
        <fullName evidence="2">Multidrug resistance protein NorM</fullName>
    </recommendedName>
    <alternativeName>
        <fullName evidence="8">Na(+)/drug antiporter</fullName>
    </alternativeName>
</protein>
<dbReference type="AlphaFoldDB" id="E3BGH6"/>
<keyword evidence="4" id="KW-1003">Cell membrane</keyword>
<feature type="transmembrane region" description="Helical" evidence="9">
    <location>
        <begin position="162"/>
        <end position="182"/>
    </location>
</feature>
<dbReference type="RefSeq" id="WP_009600063.1">
    <property type="nucleotide sequence ID" value="NZ_AEIU01000046.1"/>
</dbReference>
<name>E3BGH6_9VIBR</name>
<dbReference type="EMBL" id="AEIU01000046">
    <property type="protein sequence ID" value="EFP97784.1"/>
    <property type="molecule type" value="Genomic_DNA"/>
</dbReference>
<feature type="transmembrane region" description="Helical" evidence="9">
    <location>
        <begin position="21"/>
        <end position="43"/>
    </location>
</feature>